<dbReference type="PANTHER" id="PTHR19879:SF9">
    <property type="entry name" value="TRANSCRIPTION INITIATION FACTOR TFIID SUBUNIT 5"/>
    <property type="match status" value="1"/>
</dbReference>
<reference evidence="1 2" key="1">
    <citation type="submission" date="2023-04" db="EMBL/GenBank/DDBJ databases">
        <title>A long-awaited taxogenomic arrangement of the family Halomonadaceae.</title>
        <authorList>
            <person name="De La Haba R."/>
            <person name="Chuvochina M."/>
            <person name="Wittouck S."/>
            <person name="Arahal D.R."/>
            <person name="Sanchez-Porro C."/>
            <person name="Hugenholtz P."/>
            <person name="Ventosa A."/>
        </authorList>
    </citation>
    <scope>NUCLEOTIDE SEQUENCE [LARGE SCALE GENOMIC DNA]</scope>
    <source>
        <strain evidence="1 2">DSM 17332</strain>
    </source>
</reference>
<dbReference type="InterPro" id="IPR011044">
    <property type="entry name" value="Quino_amine_DH_bsu"/>
</dbReference>
<proteinExistence type="predicted"/>
<dbReference type="SMART" id="SM00320">
    <property type="entry name" value="WD40"/>
    <property type="match status" value="3"/>
</dbReference>
<dbReference type="PANTHER" id="PTHR19879">
    <property type="entry name" value="TRANSCRIPTION INITIATION FACTOR TFIID"/>
    <property type="match status" value="1"/>
</dbReference>
<dbReference type="Gene3D" id="2.130.10.10">
    <property type="entry name" value="YVTN repeat-like/Quinoprotein amine dehydrogenase"/>
    <property type="match status" value="1"/>
</dbReference>
<gene>
    <name evidence="1" type="ORF">QC820_07925</name>
</gene>
<organism evidence="1 2">
    <name type="scientific">Halomonas mongoliensis</name>
    <dbReference type="NCBI Taxonomy" id="321265"/>
    <lineage>
        <taxon>Bacteria</taxon>
        <taxon>Pseudomonadati</taxon>
        <taxon>Pseudomonadota</taxon>
        <taxon>Gammaproteobacteria</taxon>
        <taxon>Oceanospirillales</taxon>
        <taxon>Halomonadaceae</taxon>
        <taxon>Halomonas</taxon>
    </lineage>
</organism>
<dbReference type="InterPro" id="IPR001680">
    <property type="entry name" value="WD40_rpt"/>
</dbReference>
<comment type="caution">
    <text evidence="1">The sequence shown here is derived from an EMBL/GenBank/DDBJ whole genome shotgun (WGS) entry which is preliminary data.</text>
</comment>
<accession>A0ABU1GL38</accession>
<evidence type="ECO:0000313" key="2">
    <source>
        <dbReference type="Proteomes" id="UP001252270"/>
    </source>
</evidence>
<dbReference type="Proteomes" id="UP001252270">
    <property type="component" value="Unassembled WGS sequence"/>
</dbReference>
<evidence type="ECO:0008006" key="3">
    <source>
        <dbReference type="Google" id="ProtNLM"/>
    </source>
</evidence>
<sequence>MAAMLPALAQGAAAADWQAADIQHELELEESAIQLALSPDGMRLASAGESSLTVWEVASGRLTQRLDGHRSPEVDWPLPVTGLAFSPDGSVLASTSWNPGVIPKASLKLWDPTTGELLRSLAGSLGCREVAFTADGESVWAACGRDAQRYSLATGEVVERAGQVPEGLLTASNAEAAADELPMPRQGPPTALAVSEEGTHLAWAGRPPTYPSPILRIWLAAATADAAAVDQSSGDEADYLVLDLPGETVARDPVTLAREHYSRELPNPVTVEQIEQRMLESGEVRVMLTLSNLKDDALRAWRYRLTFEPREEGLWELVRVERKHQCWRGPTEPEEWTTQLCI</sequence>
<dbReference type="Pfam" id="PF00400">
    <property type="entry name" value="WD40"/>
    <property type="match status" value="1"/>
</dbReference>
<dbReference type="EMBL" id="JARWAL010000006">
    <property type="protein sequence ID" value="MDR5892744.1"/>
    <property type="molecule type" value="Genomic_DNA"/>
</dbReference>
<name>A0ABU1GL38_9GAMM</name>
<dbReference type="InterPro" id="IPR015943">
    <property type="entry name" value="WD40/YVTN_repeat-like_dom_sf"/>
</dbReference>
<dbReference type="RefSeq" id="WP_309636466.1">
    <property type="nucleotide sequence ID" value="NZ_JARWAL010000006.1"/>
</dbReference>
<protein>
    <recommendedName>
        <fullName evidence="3">WD domain, G-beta repeat</fullName>
    </recommendedName>
</protein>
<dbReference type="SUPFAM" id="SSF50969">
    <property type="entry name" value="YVTN repeat-like/Quinoprotein amine dehydrogenase"/>
    <property type="match status" value="1"/>
</dbReference>
<keyword evidence="2" id="KW-1185">Reference proteome</keyword>
<evidence type="ECO:0000313" key="1">
    <source>
        <dbReference type="EMBL" id="MDR5892744.1"/>
    </source>
</evidence>